<protein>
    <submittedName>
        <fullName evidence="2">Uncharacterized protein</fullName>
    </submittedName>
</protein>
<name>A0A4V1IRS4_9FUNG</name>
<keyword evidence="3" id="KW-1185">Reference proteome</keyword>
<dbReference type="AlphaFoldDB" id="A0A4V1IRS4"/>
<feature type="compositionally biased region" description="Polar residues" evidence="1">
    <location>
        <begin position="81"/>
        <end position="134"/>
    </location>
</feature>
<evidence type="ECO:0000313" key="2">
    <source>
        <dbReference type="EMBL" id="RKO91067.1"/>
    </source>
</evidence>
<evidence type="ECO:0000313" key="3">
    <source>
        <dbReference type="Proteomes" id="UP000269721"/>
    </source>
</evidence>
<evidence type="ECO:0000256" key="1">
    <source>
        <dbReference type="SAM" id="MobiDB-lite"/>
    </source>
</evidence>
<sequence>MSRRNQVQQRYEGHYHRPQRDHDPTSQSTTGSSRSEGPDHQGDPLNHDLQQSSLRSQDHQQQEATVRLLHQQQGLRDHQLVRQSMQPTTSITVKSSTATTISKHQVETATGDSITRRLTPTCSQTTGRSCQPSPRTLRPTPPGSNPSRAAMICRSSTYVSYSTRTNTTTINVTNQSNINLSIISNPPSTFTLSDPNNTSSDEVQVAVRHPHQQDVIDAAKITKDVHTTSVIKVITPSTSRSHLLVHQVTTIVTRKITTAASTINNREHVTIYHNSRDP</sequence>
<feature type="compositionally biased region" description="Polar residues" evidence="1">
    <location>
        <begin position="25"/>
        <end position="35"/>
    </location>
</feature>
<accession>A0A4V1IRS4</accession>
<dbReference type="EMBL" id="KZ995247">
    <property type="protein sequence ID" value="RKO91067.1"/>
    <property type="molecule type" value="Genomic_DNA"/>
</dbReference>
<gene>
    <name evidence="2" type="ORF">BDK51DRAFT_48111</name>
</gene>
<proteinExistence type="predicted"/>
<dbReference type="Proteomes" id="UP000269721">
    <property type="component" value="Unassembled WGS sequence"/>
</dbReference>
<reference evidence="3" key="1">
    <citation type="journal article" date="2018" name="Nat. Microbiol.">
        <title>Leveraging single-cell genomics to expand the fungal tree of life.</title>
        <authorList>
            <person name="Ahrendt S.R."/>
            <person name="Quandt C.A."/>
            <person name="Ciobanu D."/>
            <person name="Clum A."/>
            <person name="Salamov A."/>
            <person name="Andreopoulos B."/>
            <person name="Cheng J.F."/>
            <person name="Woyke T."/>
            <person name="Pelin A."/>
            <person name="Henrissat B."/>
            <person name="Reynolds N.K."/>
            <person name="Benny G.L."/>
            <person name="Smith M.E."/>
            <person name="James T.Y."/>
            <person name="Grigoriev I.V."/>
        </authorList>
    </citation>
    <scope>NUCLEOTIDE SEQUENCE [LARGE SCALE GENOMIC DNA]</scope>
</reference>
<organism evidence="2 3">
    <name type="scientific">Blyttiomyces helicus</name>
    <dbReference type="NCBI Taxonomy" id="388810"/>
    <lineage>
        <taxon>Eukaryota</taxon>
        <taxon>Fungi</taxon>
        <taxon>Fungi incertae sedis</taxon>
        <taxon>Chytridiomycota</taxon>
        <taxon>Chytridiomycota incertae sedis</taxon>
        <taxon>Chytridiomycetes</taxon>
        <taxon>Chytridiomycetes incertae sedis</taxon>
        <taxon>Blyttiomyces</taxon>
    </lineage>
</organism>
<feature type="compositionally biased region" description="Basic and acidic residues" evidence="1">
    <location>
        <begin position="11"/>
        <end position="24"/>
    </location>
</feature>
<feature type="region of interest" description="Disordered" evidence="1">
    <location>
        <begin position="1"/>
        <end position="148"/>
    </location>
</feature>
<feature type="compositionally biased region" description="Basic and acidic residues" evidence="1">
    <location>
        <begin position="36"/>
        <end position="46"/>
    </location>
</feature>